<proteinExistence type="predicted"/>
<dbReference type="Proteomes" id="UP000775213">
    <property type="component" value="Unassembled WGS sequence"/>
</dbReference>
<gene>
    <name evidence="2" type="ORF">IEQ34_009690</name>
</gene>
<evidence type="ECO:0000313" key="2">
    <source>
        <dbReference type="EMBL" id="KAH0462115.1"/>
    </source>
</evidence>
<organism evidence="2 3">
    <name type="scientific">Dendrobium chrysotoxum</name>
    <name type="common">Orchid</name>
    <dbReference type="NCBI Taxonomy" id="161865"/>
    <lineage>
        <taxon>Eukaryota</taxon>
        <taxon>Viridiplantae</taxon>
        <taxon>Streptophyta</taxon>
        <taxon>Embryophyta</taxon>
        <taxon>Tracheophyta</taxon>
        <taxon>Spermatophyta</taxon>
        <taxon>Magnoliopsida</taxon>
        <taxon>Liliopsida</taxon>
        <taxon>Asparagales</taxon>
        <taxon>Orchidaceae</taxon>
        <taxon>Epidendroideae</taxon>
        <taxon>Malaxideae</taxon>
        <taxon>Dendrobiinae</taxon>
        <taxon>Dendrobium</taxon>
    </lineage>
</organism>
<evidence type="ECO:0000313" key="3">
    <source>
        <dbReference type="Proteomes" id="UP000775213"/>
    </source>
</evidence>
<reference evidence="2 3" key="1">
    <citation type="journal article" date="2021" name="Hortic Res">
        <title>Chromosome-scale assembly of the Dendrobium chrysotoxum genome enhances the understanding of orchid evolution.</title>
        <authorList>
            <person name="Zhang Y."/>
            <person name="Zhang G.Q."/>
            <person name="Zhang D."/>
            <person name="Liu X.D."/>
            <person name="Xu X.Y."/>
            <person name="Sun W.H."/>
            <person name="Yu X."/>
            <person name="Zhu X."/>
            <person name="Wang Z.W."/>
            <person name="Zhao X."/>
            <person name="Zhong W.Y."/>
            <person name="Chen H."/>
            <person name="Yin W.L."/>
            <person name="Huang T."/>
            <person name="Niu S.C."/>
            <person name="Liu Z.J."/>
        </authorList>
    </citation>
    <scope>NUCLEOTIDE SEQUENCE [LARGE SCALE GENOMIC DNA]</scope>
    <source>
        <strain evidence="2">Lindl</strain>
    </source>
</reference>
<dbReference type="AlphaFoldDB" id="A0AAV7H1G3"/>
<feature type="compositionally biased region" description="Polar residues" evidence="1">
    <location>
        <begin position="7"/>
        <end position="20"/>
    </location>
</feature>
<feature type="region of interest" description="Disordered" evidence="1">
    <location>
        <begin position="1"/>
        <end position="20"/>
    </location>
</feature>
<name>A0AAV7H1G3_DENCH</name>
<accession>A0AAV7H1G3</accession>
<dbReference type="EMBL" id="JAGFBR010000009">
    <property type="protein sequence ID" value="KAH0462115.1"/>
    <property type="molecule type" value="Genomic_DNA"/>
</dbReference>
<comment type="caution">
    <text evidence="2">The sequence shown here is derived from an EMBL/GenBank/DDBJ whole genome shotgun (WGS) entry which is preliminary data.</text>
</comment>
<keyword evidence="3" id="KW-1185">Reference proteome</keyword>
<protein>
    <submittedName>
        <fullName evidence="2">Uncharacterized protein</fullName>
    </submittedName>
</protein>
<sequence>MLPLQLMTPTEYSGPLNQQYNSNEPKIRALERNCKASQENNRGPYEAKGANAAGRLLEDGEAEGDYGEFLLGRGGVGEAVGVDGNPRLHFVGIV</sequence>
<evidence type="ECO:0000256" key="1">
    <source>
        <dbReference type="SAM" id="MobiDB-lite"/>
    </source>
</evidence>